<gene>
    <name evidence="2" type="ORF">C1H46_011728</name>
</gene>
<evidence type="ECO:0000313" key="3">
    <source>
        <dbReference type="Proteomes" id="UP000315295"/>
    </source>
</evidence>
<protein>
    <submittedName>
        <fullName evidence="2">Uncharacterized protein</fullName>
    </submittedName>
</protein>
<sequence length="64" mass="6780">MRSEAIPMEVDGGDGEAGVGVRRLGIGERSGGGVEARHRGRGVQREAKVKWGRRGIEAVLIIPS</sequence>
<accession>A0A540MV50</accession>
<dbReference type="EMBL" id="VIEB01000171">
    <property type="protein sequence ID" value="TQE02659.1"/>
    <property type="molecule type" value="Genomic_DNA"/>
</dbReference>
<dbReference type="Proteomes" id="UP000315295">
    <property type="component" value="Unassembled WGS sequence"/>
</dbReference>
<evidence type="ECO:0000313" key="2">
    <source>
        <dbReference type="EMBL" id="TQE02659.1"/>
    </source>
</evidence>
<organism evidence="2 3">
    <name type="scientific">Malus baccata</name>
    <name type="common">Siberian crab apple</name>
    <name type="synonym">Pyrus baccata</name>
    <dbReference type="NCBI Taxonomy" id="106549"/>
    <lineage>
        <taxon>Eukaryota</taxon>
        <taxon>Viridiplantae</taxon>
        <taxon>Streptophyta</taxon>
        <taxon>Embryophyta</taxon>
        <taxon>Tracheophyta</taxon>
        <taxon>Spermatophyta</taxon>
        <taxon>Magnoliopsida</taxon>
        <taxon>eudicotyledons</taxon>
        <taxon>Gunneridae</taxon>
        <taxon>Pentapetalae</taxon>
        <taxon>rosids</taxon>
        <taxon>fabids</taxon>
        <taxon>Rosales</taxon>
        <taxon>Rosaceae</taxon>
        <taxon>Amygdaloideae</taxon>
        <taxon>Maleae</taxon>
        <taxon>Malus</taxon>
    </lineage>
</organism>
<evidence type="ECO:0000256" key="1">
    <source>
        <dbReference type="SAM" id="MobiDB-lite"/>
    </source>
</evidence>
<proteinExistence type="predicted"/>
<keyword evidence="3" id="KW-1185">Reference proteome</keyword>
<reference evidence="2 3" key="1">
    <citation type="journal article" date="2019" name="G3 (Bethesda)">
        <title>Sequencing of a Wild Apple (Malus baccata) Genome Unravels the Differences Between Cultivated and Wild Apple Species Regarding Disease Resistance and Cold Tolerance.</title>
        <authorList>
            <person name="Chen X."/>
        </authorList>
    </citation>
    <scope>NUCLEOTIDE SEQUENCE [LARGE SCALE GENOMIC DNA]</scope>
    <source>
        <strain evidence="3">cv. Shandingzi</strain>
        <tissue evidence="2">Leaves</tissue>
    </source>
</reference>
<dbReference type="AlphaFoldDB" id="A0A540MV50"/>
<feature type="region of interest" description="Disordered" evidence="1">
    <location>
        <begin position="1"/>
        <end position="20"/>
    </location>
</feature>
<comment type="caution">
    <text evidence="2">The sequence shown here is derived from an EMBL/GenBank/DDBJ whole genome shotgun (WGS) entry which is preliminary data.</text>
</comment>
<name>A0A540MV50_MALBA</name>